<dbReference type="InterPro" id="IPR002797">
    <property type="entry name" value="Polysacc_synth"/>
</dbReference>
<dbReference type="AlphaFoldDB" id="A0A9X2P933"/>
<evidence type="ECO:0000256" key="2">
    <source>
        <dbReference type="ARBA" id="ARBA00022475"/>
    </source>
</evidence>
<keyword evidence="2" id="KW-1003">Cell membrane</keyword>
<dbReference type="Pfam" id="PF01943">
    <property type="entry name" value="Polysacc_synt"/>
    <property type="match status" value="1"/>
</dbReference>
<evidence type="ECO:0000313" key="8">
    <source>
        <dbReference type="Proteomes" id="UP001142175"/>
    </source>
</evidence>
<dbReference type="EMBL" id="JANSUY010000007">
    <property type="protein sequence ID" value="MCR9015464.1"/>
    <property type="molecule type" value="Genomic_DNA"/>
</dbReference>
<accession>A0A9X2P933</accession>
<proteinExistence type="predicted"/>
<keyword evidence="3 6" id="KW-0812">Transmembrane</keyword>
<evidence type="ECO:0000256" key="6">
    <source>
        <dbReference type="SAM" id="Phobius"/>
    </source>
</evidence>
<comment type="caution">
    <text evidence="7">The sequence shown here is derived from an EMBL/GenBank/DDBJ whole genome shotgun (WGS) entry which is preliminary data.</text>
</comment>
<keyword evidence="5 6" id="KW-0472">Membrane</keyword>
<evidence type="ECO:0000256" key="1">
    <source>
        <dbReference type="ARBA" id="ARBA00004651"/>
    </source>
</evidence>
<evidence type="ECO:0000256" key="3">
    <source>
        <dbReference type="ARBA" id="ARBA00022692"/>
    </source>
</evidence>
<feature type="transmembrane region" description="Helical" evidence="6">
    <location>
        <begin position="118"/>
        <end position="138"/>
    </location>
</feature>
<gene>
    <name evidence="7" type="ORF">NU887_10485</name>
</gene>
<evidence type="ECO:0000256" key="4">
    <source>
        <dbReference type="ARBA" id="ARBA00022989"/>
    </source>
</evidence>
<dbReference type="PANTHER" id="PTHR30250:SF11">
    <property type="entry name" value="O-ANTIGEN TRANSPORTER-RELATED"/>
    <property type="match status" value="1"/>
</dbReference>
<feature type="transmembrane region" description="Helical" evidence="6">
    <location>
        <begin position="46"/>
        <end position="65"/>
    </location>
</feature>
<feature type="transmembrane region" description="Helical" evidence="6">
    <location>
        <begin position="295"/>
        <end position="315"/>
    </location>
</feature>
<feature type="transmembrane region" description="Helical" evidence="6">
    <location>
        <begin position="150"/>
        <end position="169"/>
    </location>
</feature>
<feature type="transmembrane region" description="Helical" evidence="6">
    <location>
        <begin position="252"/>
        <end position="274"/>
    </location>
</feature>
<reference evidence="7" key="1">
    <citation type="submission" date="2022-08" db="EMBL/GenBank/DDBJ databases">
        <authorList>
            <person name="Zhang D."/>
        </authorList>
    </citation>
    <scope>NUCLEOTIDE SEQUENCE</scope>
    <source>
        <strain evidence="7">XJ19-11</strain>
    </source>
</reference>
<feature type="transmembrane region" description="Helical" evidence="6">
    <location>
        <begin position="21"/>
        <end position="40"/>
    </location>
</feature>
<dbReference type="GO" id="GO:0005886">
    <property type="term" value="C:plasma membrane"/>
    <property type="evidence" value="ECO:0007669"/>
    <property type="project" value="UniProtKB-SubCell"/>
</dbReference>
<feature type="transmembrane region" description="Helical" evidence="6">
    <location>
        <begin position="214"/>
        <end position="240"/>
    </location>
</feature>
<feature type="transmembrane region" description="Helical" evidence="6">
    <location>
        <begin position="419"/>
        <end position="439"/>
    </location>
</feature>
<dbReference type="PANTHER" id="PTHR30250">
    <property type="entry name" value="PST FAMILY PREDICTED COLANIC ACID TRANSPORTER"/>
    <property type="match status" value="1"/>
</dbReference>
<organism evidence="7 8">
    <name type="scientific">Aquiflexum gelatinilyticum</name>
    <dbReference type="NCBI Taxonomy" id="2961943"/>
    <lineage>
        <taxon>Bacteria</taxon>
        <taxon>Pseudomonadati</taxon>
        <taxon>Bacteroidota</taxon>
        <taxon>Cytophagia</taxon>
        <taxon>Cytophagales</taxon>
        <taxon>Cyclobacteriaceae</taxon>
        <taxon>Aquiflexum</taxon>
    </lineage>
</organism>
<protein>
    <submittedName>
        <fullName evidence="7">Oligosaccharide flippase family protein</fullName>
    </submittedName>
</protein>
<feature type="transmembrane region" description="Helical" evidence="6">
    <location>
        <begin position="445"/>
        <end position="463"/>
    </location>
</feature>
<dbReference type="Proteomes" id="UP001142175">
    <property type="component" value="Unassembled WGS sequence"/>
</dbReference>
<evidence type="ECO:0000256" key="5">
    <source>
        <dbReference type="ARBA" id="ARBA00023136"/>
    </source>
</evidence>
<dbReference type="InterPro" id="IPR050833">
    <property type="entry name" value="Poly_Biosynth_Transport"/>
</dbReference>
<feature type="transmembrane region" description="Helical" evidence="6">
    <location>
        <begin position="389"/>
        <end position="407"/>
    </location>
</feature>
<sequence length="478" mass="56052">MKLFSKIFNKYKDLFLYQFAIGYNAVINLLAIIVFTRIMSAKDLGLYFYLIAIINFLSIITAFGFQQGILRYNPGRKSRNDTTLIILYSNFLIVFITILFLIMLLLNFNQLFEIEVKLLVLIYLGLIVDSIYKIILSFYQAKKLVNDYKLATIIASNFRWIFGFFLVYFFEFDHLGLVGSFILGEFICILIFLHKEAISIGLHFTIFGFKKVKLYMKYGLPLIGYSLITFLKPLLINFWIKINEGEAAIGIFNANFIMGLNVIGLLTTPFLLYMQPIMVEKFHISQSNFFKYLKLFFRLFTFSSLIILLTFIIFQETIIEILIGIEFRSGGILILFGVFSAVLNGLILILIKPYEMWKKTNSIMKLNFASFFVFITLGYFLHLKYSLEGIAYAYILSNLVTSIYLCFLFRTEIQFERQIILDLIWLFICISTSILIYNFINFEQIFYFLQIGAIIIIVIYSITNYKDLRKLWLEQKKY</sequence>
<evidence type="ECO:0000313" key="7">
    <source>
        <dbReference type="EMBL" id="MCR9015464.1"/>
    </source>
</evidence>
<keyword evidence="8" id="KW-1185">Reference proteome</keyword>
<feature type="transmembrane region" description="Helical" evidence="6">
    <location>
        <begin position="363"/>
        <end position="383"/>
    </location>
</feature>
<dbReference type="RefSeq" id="WP_258423320.1">
    <property type="nucleotide sequence ID" value="NZ_JANSUY010000007.1"/>
</dbReference>
<feature type="transmembrane region" description="Helical" evidence="6">
    <location>
        <begin position="85"/>
        <end position="106"/>
    </location>
</feature>
<name>A0A9X2P933_9BACT</name>
<keyword evidence="4 6" id="KW-1133">Transmembrane helix</keyword>
<feature type="transmembrane region" description="Helical" evidence="6">
    <location>
        <begin position="327"/>
        <end position="351"/>
    </location>
</feature>
<comment type="subcellular location">
    <subcellularLocation>
        <location evidence="1">Cell membrane</location>
        <topology evidence="1">Multi-pass membrane protein</topology>
    </subcellularLocation>
</comment>